<feature type="transmembrane region" description="Helical" evidence="8">
    <location>
        <begin position="315"/>
        <end position="332"/>
    </location>
</feature>
<reference evidence="11 12" key="1">
    <citation type="submission" date="2021-04" db="EMBL/GenBank/DDBJ databases">
        <title>Whole genome sequence of Jiella sp. KSK16Y-1.</title>
        <authorList>
            <person name="Tuo L."/>
        </authorList>
    </citation>
    <scope>NUCLEOTIDE SEQUENCE [LARGE SCALE GENOMIC DNA]</scope>
    <source>
        <strain evidence="11 12">KSK16Y-1</strain>
    </source>
</reference>
<keyword evidence="4" id="KW-0547">Nucleotide-binding</keyword>
<evidence type="ECO:0000259" key="10">
    <source>
        <dbReference type="PROSITE" id="PS50929"/>
    </source>
</evidence>
<dbReference type="SMART" id="SM00382">
    <property type="entry name" value="AAA"/>
    <property type="match status" value="1"/>
</dbReference>
<dbReference type="EMBL" id="JAGJCF010000004">
    <property type="protein sequence ID" value="MBP0615587.1"/>
    <property type="molecule type" value="Genomic_DNA"/>
</dbReference>
<dbReference type="SUPFAM" id="SSF52540">
    <property type="entry name" value="P-loop containing nucleoside triphosphate hydrolases"/>
    <property type="match status" value="1"/>
</dbReference>
<dbReference type="InterPro" id="IPR003439">
    <property type="entry name" value="ABC_transporter-like_ATP-bd"/>
</dbReference>
<keyword evidence="5 11" id="KW-0067">ATP-binding</keyword>
<dbReference type="Pfam" id="PF00005">
    <property type="entry name" value="ABC_tran"/>
    <property type="match status" value="1"/>
</dbReference>
<evidence type="ECO:0000256" key="3">
    <source>
        <dbReference type="ARBA" id="ARBA00022692"/>
    </source>
</evidence>
<dbReference type="Pfam" id="PF00664">
    <property type="entry name" value="ABC_membrane"/>
    <property type="match status" value="1"/>
</dbReference>
<accession>A0ABS4BFQ2</accession>
<dbReference type="Gene3D" id="1.20.1560.10">
    <property type="entry name" value="ABC transporter type 1, transmembrane domain"/>
    <property type="match status" value="1"/>
</dbReference>
<feature type="transmembrane region" description="Helical" evidence="8">
    <location>
        <begin position="206"/>
        <end position="223"/>
    </location>
</feature>
<organism evidence="11 12">
    <name type="scientific">Jiella mangrovi</name>
    <dbReference type="NCBI Taxonomy" id="2821407"/>
    <lineage>
        <taxon>Bacteria</taxon>
        <taxon>Pseudomonadati</taxon>
        <taxon>Pseudomonadota</taxon>
        <taxon>Alphaproteobacteria</taxon>
        <taxon>Hyphomicrobiales</taxon>
        <taxon>Aurantimonadaceae</taxon>
        <taxon>Jiella</taxon>
    </lineage>
</organism>
<dbReference type="InterPro" id="IPR003593">
    <property type="entry name" value="AAA+_ATPase"/>
</dbReference>
<proteinExistence type="inferred from homology"/>
<evidence type="ECO:0000313" key="11">
    <source>
        <dbReference type="EMBL" id="MBP0615587.1"/>
    </source>
</evidence>
<evidence type="ECO:0000313" key="12">
    <source>
        <dbReference type="Proteomes" id="UP000678276"/>
    </source>
</evidence>
<protein>
    <submittedName>
        <fullName evidence="11">ABC transporter ATP-binding protein</fullName>
    </submittedName>
</protein>
<dbReference type="Gene3D" id="3.40.50.300">
    <property type="entry name" value="P-loop containing nucleotide triphosphate hydrolases"/>
    <property type="match status" value="1"/>
</dbReference>
<dbReference type="InterPro" id="IPR036640">
    <property type="entry name" value="ABC1_TM_sf"/>
</dbReference>
<evidence type="ECO:0000256" key="8">
    <source>
        <dbReference type="SAM" id="Phobius"/>
    </source>
</evidence>
<evidence type="ECO:0000256" key="2">
    <source>
        <dbReference type="ARBA" id="ARBA00005417"/>
    </source>
</evidence>
<feature type="domain" description="ABC transporter" evidence="9">
    <location>
        <begin position="381"/>
        <end position="615"/>
    </location>
</feature>
<dbReference type="GO" id="GO:0005524">
    <property type="term" value="F:ATP binding"/>
    <property type="evidence" value="ECO:0007669"/>
    <property type="project" value="UniProtKB-KW"/>
</dbReference>
<name>A0ABS4BFQ2_9HYPH</name>
<evidence type="ECO:0000256" key="5">
    <source>
        <dbReference type="ARBA" id="ARBA00022840"/>
    </source>
</evidence>
<dbReference type="InterPro" id="IPR039421">
    <property type="entry name" value="Type_1_exporter"/>
</dbReference>
<dbReference type="InterPro" id="IPR011527">
    <property type="entry name" value="ABC1_TM_dom"/>
</dbReference>
<dbReference type="SUPFAM" id="SSF90123">
    <property type="entry name" value="ABC transporter transmembrane region"/>
    <property type="match status" value="1"/>
</dbReference>
<feature type="domain" description="ABC transmembrane type-1" evidence="10">
    <location>
        <begin position="65"/>
        <end position="347"/>
    </location>
</feature>
<dbReference type="InterPro" id="IPR017871">
    <property type="entry name" value="ABC_transporter-like_CS"/>
</dbReference>
<dbReference type="Proteomes" id="UP000678276">
    <property type="component" value="Unassembled WGS sequence"/>
</dbReference>
<evidence type="ECO:0000256" key="1">
    <source>
        <dbReference type="ARBA" id="ARBA00004651"/>
    </source>
</evidence>
<sequence length="632" mass="68895">MGISPRFNCPCEGATQPNEQRRDEGVSQKKKKKLSIVLPEQRGLVIGLIRRIMRENGHLFVRQYAIAIACLVVGSGCTAFLAWIMRDVIDKIFVQQNRAAIFTLPAIVFVTFAIRGITSYGQAVVLARIGNNIVARYQRRLFAHITELSVDFFAENRSAHLAARINQNVSGIRDTLNLTVTSLARDALSLVFLILVMIWQDPVLSGIALLAGPPIVLMIGKLARKLRAATRQAIDINARVLASMQEAAQGITVVKAFTMEAPLRERIERLILKAEERSNKIAGITERTSPVTEMVAGLAIAGVIGYSGYRAVVYGYSPGSMFAFITALLLAYDPARRLAKLQVQLERALVNASMIYEILDMEPRQPDAPGAKTLTTQRAEIAFNDVTFGYYSGEPVLRSLSFVAPAGKTTALIGASGGGKSTIVALLQRFYDVQEGSITVDGEDIRNVTKRSLRSKIAYVPQAPYLFEGTIRENIRLGRPDATDEEIEDAARQAQAEEFILAAPQGYDTPVGENGMTLSGGQRQRLSIARALVRNAPILLLDEATSALDTRSETLVQAALDAAMKNRTVIVVAHRLSTITNADQILVIDGGQIAERGTHQDLVDRDGGLYARFYGLQAGGSRRSADLAEARG</sequence>
<dbReference type="PROSITE" id="PS00211">
    <property type="entry name" value="ABC_TRANSPORTER_1"/>
    <property type="match status" value="1"/>
</dbReference>
<keyword evidence="3 8" id="KW-0812">Transmembrane</keyword>
<dbReference type="InterPro" id="IPR027417">
    <property type="entry name" value="P-loop_NTPase"/>
</dbReference>
<dbReference type="PANTHER" id="PTHR43394:SF1">
    <property type="entry name" value="ATP-BINDING CASSETTE SUB-FAMILY B MEMBER 10, MITOCHONDRIAL"/>
    <property type="match status" value="1"/>
</dbReference>
<gene>
    <name evidence="11" type="ORF">J6595_08345</name>
</gene>
<keyword evidence="7 8" id="KW-0472">Membrane</keyword>
<evidence type="ECO:0000256" key="4">
    <source>
        <dbReference type="ARBA" id="ARBA00022741"/>
    </source>
</evidence>
<evidence type="ECO:0000259" key="9">
    <source>
        <dbReference type="PROSITE" id="PS50893"/>
    </source>
</evidence>
<evidence type="ECO:0000256" key="6">
    <source>
        <dbReference type="ARBA" id="ARBA00022989"/>
    </source>
</evidence>
<keyword evidence="6 8" id="KW-1133">Transmembrane helix</keyword>
<keyword evidence="12" id="KW-1185">Reference proteome</keyword>
<feature type="transmembrane region" description="Helical" evidence="8">
    <location>
        <begin position="59"/>
        <end position="84"/>
    </location>
</feature>
<dbReference type="PROSITE" id="PS50893">
    <property type="entry name" value="ABC_TRANSPORTER_2"/>
    <property type="match status" value="1"/>
</dbReference>
<dbReference type="RefSeq" id="WP_209593997.1">
    <property type="nucleotide sequence ID" value="NZ_JAGJCF010000004.1"/>
</dbReference>
<dbReference type="PROSITE" id="PS50929">
    <property type="entry name" value="ABC_TM1F"/>
    <property type="match status" value="1"/>
</dbReference>
<comment type="similarity">
    <text evidence="2">Belongs to the ABC transporter superfamily.</text>
</comment>
<evidence type="ECO:0000256" key="7">
    <source>
        <dbReference type="ARBA" id="ARBA00023136"/>
    </source>
</evidence>
<dbReference type="CDD" id="cd18552">
    <property type="entry name" value="ABC_6TM_MsbA_like"/>
    <property type="match status" value="1"/>
</dbReference>
<comment type="subcellular location">
    <subcellularLocation>
        <location evidence="1">Cell membrane</location>
        <topology evidence="1">Multi-pass membrane protein</topology>
    </subcellularLocation>
</comment>
<feature type="transmembrane region" description="Helical" evidence="8">
    <location>
        <begin position="99"/>
        <end position="118"/>
    </location>
</feature>
<comment type="caution">
    <text evidence="11">The sequence shown here is derived from an EMBL/GenBank/DDBJ whole genome shotgun (WGS) entry which is preliminary data.</text>
</comment>
<dbReference type="PANTHER" id="PTHR43394">
    <property type="entry name" value="ATP-DEPENDENT PERMEASE MDL1, MITOCHONDRIAL"/>
    <property type="match status" value="1"/>
</dbReference>